<sequence>MTQSPVRGRESGSPERQGLRTPNTFPERSSLEQGELAISNVINNPLDEAQRLELERELHRPHRPEDLPRLSEKSARQEHRFVIDSAKAGDDAVKDLLSPYIIGPLAITDSQRVQREKHARASPDSTGYYQGERHIDQDQGKSVPEINTIAVVLRPGESLDEGDARF</sequence>
<dbReference type="AlphaFoldDB" id="A0A225WMV7"/>
<dbReference type="Proteomes" id="UP000198211">
    <property type="component" value="Unassembled WGS sequence"/>
</dbReference>
<gene>
    <name evidence="2" type="ORF">PHMEG_0007273</name>
</gene>
<feature type="region of interest" description="Disordered" evidence="1">
    <location>
        <begin position="1"/>
        <end position="31"/>
    </location>
</feature>
<name>A0A225WMV7_9STRA</name>
<dbReference type="EMBL" id="NBNE01000564">
    <property type="protein sequence ID" value="OWZ18608.1"/>
    <property type="molecule type" value="Genomic_DNA"/>
</dbReference>
<evidence type="ECO:0000256" key="1">
    <source>
        <dbReference type="SAM" id="MobiDB-lite"/>
    </source>
</evidence>
<dbReference type="OrthoDB" id="127590at2759"/>
<evidence type="ECO:0000313" key="2">
    <source>
        <dbReference type="EMBL" id="OWZ18608.1"/>
    </source>
</evidence>
<accession>A0A225WMV7</accession>
<organism evidence="2 3">
    <name type="scientific">Phytophthora megakarya</name>
    <dbReference type="NCBI Taxonomy" id="4795"/>
    <lineage>
        <taxon>Eukaryota</taxon>
        <taxon>Sar</taxon>
        <taxon>Stramenopiles</taxon>
        <taxon>Oomycota</taxon>
        <taxon>Peronosporomycetes</taxon>
        <taxon>Peronosporales</taxon>
        <taxon>Peronosporaceae</taxon>
        <taxon>Phytophthora</taxon>
    </lineage>
</organism>
<feature type="region of interest" description="Disordered" evidence="1">
    <location>
        <begin position="113"/>
        <end position="142"/>
    </location>
</feature>
<keyword evidence="3" id="KW-1185">Reference proteome</keyword>
<protein>
    <submittedName>
        <fullName evidence="2">Uncharacterized protein</fullName>
    </submittedName>
</protein>
<comment type="caution">
    <text evidence="2">The sequence shown here is derived from an EMBL/GenBank/DDBJ whole genome shotgun (WGS) entry which is preliminary data.</text>
</comment>
<evidence type="ECO:0000313" key="3">
    <source>
        <dbReference type="Proteomes" id="UP000198211"/>
    </source>
</evidence>
<reference evidence="3" key="1">
    <citation type="submission" date="2017-03" db="EMBL/GenBank/DDBJ databases">
        <title>Phytopthora megakarya and P. palmivora, two closely related causual agents of cacao black pod achieved similar genome size and gene model numbers by different mechanisms.</title>
        <authorList>
            <person name="Ali S."/>
            <person name="Shao J."/>
            <person name="Larry D.J."/>
            <person name="Kronmiller B."/>
            <person name="Shen D."/>
            <person name="Strem M.D."/>
            <person name="Melnick R.L."/>
            <person name="Guiltinan M.J."/>
            <person name="Tyler B.M."/>
            <person name="Meinhardt L.W."/>
            <person name="Bailey B.A."/>
        </authorList>
    </citation>
    <scope>NUCLEOTIDE SEQUENCE [LARGE SCALE GENOMIC DNA]</scope>
    <source>
        <strain evidence="3">zdho120</strain>
    </source>
</reference>
<feature type="region of interest" description="Disordered" evidence="1">
    <location>
        <begin position="55"/>
        <end position="76"/>
    </location>
</feature>
<proteinExistence type="predicted"/>